<dbReference type="EC" id="1.-.-.-" evidence="4"/>
<evidence type="ECO:0000256" key="2">
    <source>
        <dbReference type="ARBA" id="ARBA00023002"/>
    </source>
</evidence>
<dbReference type="EMBL" id="FLUM01000001">
    <property type="protein sequence ID" value="SBV93003.1"/>
    <property type="molecule type" value="Genomic_DNA"/>
</dbReference>
<dbReference type="InterPro" id="IPR000415">
    <property type="entry name" value="Nitroreductase-like"/>
</dbReference>
<dbReference type="CDD" id="cd02137">
    <property type="entry name" value="MhqN-like"/>
    <property type="match status" value="1"/>
</dbReference>
<evidence type="ECO:0000256" key="1">
    <source>
        <dbReference type="ARBA" id="ARBA00007118"/>
    </source>
</evidence>
<dbReference type="Pfam" id="PF00881">
    <property type="entry name" value="Nitroreductase"/>
    <property type="match status" value="1"/>
</dbReference>
<feature type="domain" description="Nitroreductase" evidence="3">
    <location>
        <begin position="15"/>
        <end position="192"/>
    </location>
</feature>
<dbReference type="GO" id="GO:0016491">
    <property type="term" value="F:oxidoreductase activity"/>
    <property type="evidence" value="ECO:0007669"/>
    <property type="project" value="UniProtKB-KW"/>
</dbReference>
<proteinExistence type="inferred from homology"/>
<dbReference type="AlphaFoldDB" id="A0A212J0I9"/>
<evidence type="ECO:0000313" key="4">
    <source>
        <dbReference type="EMBL" id="SBV93003.1"/>
    </source>
</evidence>
<gene>
    <name evidence="4" type="primary">ydgI</name>
    <name evidence="4" type="ORF">KL86DYS1_10755</name>
</gene>
<comment type="similarity">
    <text evidence="1">Belongs to the nitroreductase family.</text>
</comment>
<name>A0A212J0I9_9BACT</name>
<dbReference type="RefSeq" id="WP_296938641.1">
    <property type="nucleotide sequence ID" value="NZ_LT599032.1"/>
</dbReference>
<keyword evidence="2 4" id="KW-0560">Oxidoreductase</keyword>
<dbReference type="InterPro" id="IPR029479">
    <property type="entry name" value="Nitroreductase"/>
</dbReference>
<accession>A0A212J0I9</accession>
<dbReference type="Gene3D" id="3.40.109.10">
    <property type="entry name" value="NADH Oxidase"/>
    <property type="match status" value="1"/>
</dbReference>
<reference evidence="4" key="1">
    <citation type="submission" date="2016-04" db="EMBL/GenBank/DDBJ databases">
        <authorList>
            <person name="Evans L.H."/>
            <person name="Alamgir A."/>
            <person name="Owens N."/>
            <person name="Weber N.D."/>
            <person name="Virtaneva K."/>
            <person name="Barbian K."/>
            <person name="Babar A."/>
            <person name="Rosenke K."/>
        </authorList>
    </citation>
    <scope>NUCLEOTIDE SEQUENCE</scope>
    <source>
        <strain evidence="4">86-1</strain>
    </source>
</reference>
<dbReference type="PANTHER" id="PTHR43673:SF10">
    <property type="entry name" value="NADH DEHYDROGENASE_NAD(P)H NITROREDUCTASE XCC3605-RELATED"/>
    <property type="match status" value="1"/>
</dbReference>
<dbReference type="SUPFAM" id="SSF55469">
    <property type="entry name" value="FMN-dependent nitroreductase-like"/>
    <property type="match status" value="1"/>
</dbReference>
<sequence length="212" mass="24553">MQLKKVKIQSNNLFTQRTSIRKYDPSIKISKEEISDILQDAMTAPSSFNLQPWRFFIFDSKEGKELIRPYMMFNQLQWETSSAIIAIYGDMDNYSSADKILSANVEYDLMTQEHKNKMLEIMTSYGASYTEDRLRNSILLDCGFVTMQLMLAAKNYGYDTNPIGGFLRKELTEAFELDPKRYIPILLLSIGKADEEGKDTVRFSVDEVTQWK</sequence>
<organism evidence="4">
    <name type="scientific">uncultured Dysgonomonas sp</name>
    <dbReference type="NCBI Taxonomy" id="206096"/>
    <lineage>
        <taxon>Bacteria</taxon>
        <taxon>Pseudomonadati</taxon>
        <taxon>Bacteroidota</taxon>
        <taxon>Bacteroidia</taxon>
        <taxon>Bacteroidales</taxon>
        <taxon>Dysgonomonadaceae</taxon>
        <taxon>Dysgonomonas</taxon>
        <taxon>environmental samples</taxon>
    </lineage>
</organism>
<protein>
    <submittedName>
        <fullName evidence="4">Putative NAD(P)H nitroreductase YdgI</fullName>
        <ecNumber evidence="4">1.-.-.-</ecNumber>
    </submittedName>
</protein>
<evidence type="ECO:0000259" key="3">
    <source>
        <dbReference type="Pfam" id="PF00881"/>
    </source>
</evidence>
<dbReference type="PANTHER" id="PTHR43673">
    <property type="entry name" value="NAD(P)H NITROREDUCTASE YDGI-RELATED"/>
    <property type="match status" value="1"/>
</dbReference>